<dbReference type="AlphaFoldDB" id="A0A8T9C9H0"/>
<accession>A0A8T9C9H0</accession>
<keyword evidence="2 5" id="KW-0067">ATP-binding</keyword>
<dbReference type="Gene3D" id="3.40.50.300">
    <property type="entry name" value="P-loop containing nucleotide triphosphate hydrolases"/>
    <property type="match status" value="2"/>
</dbReference>
<dbReference type="Pfam" id="PF00005">
    <property type="entry name" value="ABC_tran"/>
    <property type="match status" value="2"/>
</dbReference>
<dbReference type="InterPro" id="IPR027417">
    <property type="entry name" value="P-loop_NTPase"/>
</dbReference>
<evidence type="ECO:0000256" key="2">
    <source>
        <dbReference type="ARBA" id="ARBA00022840"/>
    </source>
</evidence>
<evidence type="ECO:0000313" key="6">
    <source>
        <dbReference type="Proteomes" id="UP000469558"/>
    </source>
</evidence>
<evidence type="ECO:0000259" key="4">
    <source>
        <dbReference type="PROSITE" id="PS50893"/>
    </source>
</evidence>
<keyword evidence="1" id="KW-0547">Nucleotide-binding</keyword>
<evidence type="ECO:0000256" key="1">
    <source>
        <dbReference type="ARBA" id="ARBA00022741"/>
    </source>
</evidence>
<dbReference type="InterPro" id="IPR003439">
    <property type="entry name" value="ABC_transporter-like_ATP-bd"/>
</dbReference>
<dbReference type="InterPro" id="IPR003593">
    <property type="entry name" value="AAA+_ATPase"/>
</dbReference>
<evidence type="ECO:0000313" key="5">
    <source>
        <dbReference type="EMBL" id="TVY81107.1"/>
    </source>
</evidence>
<dbReference type="EMBL" id="QGMK01000547">
    <property type="protein sequence ID" value="TVY81107.1"/>
    <property type="molecule type" value="Genomic_DNA"/>
</dbReference>
<dbReference type="PANTHER" id="PTHR43514:SF4">
    <property type="entry name" value="ABC TRANSPORTER I FAMILY MEMBER 10"/>
    <property type="match status" value="1"/>
</dbReference>
<feature type="compositionally biased region" description="Basic and acidic residues" evidence="3">
    <location>
        <begin position="346"/>
        <end position="370"/>
    </location>
</feature>
<name>A0A8T9C9H0_9HELO</name>
<dbReference type="PANTHER" id="PTHR43514">
    <property type="entry name" value="ABC TRANSPORTER I FAMILY MEMBER 10"/>
    <property type="match status" value="1"/>
</dbReference>
<dbReference type="PROSITE" id="PS50893">
    <property type="entry name" value="ABC_TRANSPORTER_2"/>
    <property type="match status" value="2"/>
</dbReference>
<comment type="caution">
    <text evidence="5">The sequence shown here is derived from an EMBL/GenBank/DDBJ whole genome shotgun (WGS) entry which is preliminary data.</text>
</comment>
<feature type="domain" description="ABC transporter" evidence="4">
    <location>
        <begin position="28"/>
        <end position="306"/>
    </location>
</feature>
<sequence length="736" mass="82534">MRRPTVRIFPRSLSCRHYGTSKTWPPIISINNGTFHRHHPNACLASTTPNPPLFENLNFELPSSSSTQKHWSIIGPSNSGKTIFLQILGGKHISIPATARSYPYLETEEIGKKDHELRNPARAIKRVGFDGETGLGAQAPQSAYLSARYESRREDTDFSVLDYLLGNTELNPSKDPNGKQIDTTNLERVIKDLNLGDLLDMPVSNLSNGQTRRARIARALLGKPEVLLLDEPFMGLDPPTLLTLSPMLHRLANTLSPRLVLALRPQDPIPDWITHLIYLKGDCQIAFQGPKKDVLKELKEYVAASKAGKVELDLHMPLYSMHEVGRTLTSKGILETGVTPSTNGKRSIDQSTRETRGEMDDLSRDGYPRLDADPPSIGEPLIEMEGVSISYGSKTVLGNWKQFEDSKIQDGLWWNVRRGERWGIFGPNGSGKTTLLSLICSDHPQTYALPIKLFGRSRLPEPGQPGISIFDIQARIGHSSPEIHNHIPRSLTLRQVLENAWSETFRGVPKLDSSANDRIDACLRWFEQDLRPGVDQRQSHEHEKLQLLSIIENDRRTIRWDSLANKYIETEPRSRPSWADGILFGGLPFSAQRVALFLRAVVKQPDLVILDEAFSGMDDRVRDRCLLFLAHGESKRVSYVSHTTKKGEHQKLRSKRPRIEKSDIAKAGLVKVGGLTNDQALICISHVREEIPGSIREWICLPEANTGAPARFGRLDGPIEGDYGRWNEIWGMPQKA</sequence>
<keyword evidence="6" id="KW-1185">Reference proteome</keyword>
<dbReference type="SMART" id="SM00382">
    <property type="entry name" value="AAA"/>
    <property type="match status" value="2"/>
</dbReference>
<organism evidence="5 6">
    <name type="scientific">Lachnellula suecica</name>
    <dbReference type="NCBI Taxonomy" id="602035"/>
    <lineage>
        <taxon>Eukaryota</taxon>
        <taxon>Fungi</taxon>
        <taxon>Dikarya</taxon>
        <taxon>Ascomycota</taxon>
        <taxon>Pezizomycotina</taxon>
        <taxon>Leotiomycetes</taxon>
        <taxon>Helotiales</taxon>
        <taxon>Lachnaceae</taxon>
        <taxon>Lachnellula</taxon>
    </lineage>
</organism>
<protein>
    <submittedName>
        <fullName evidence="5">Putative ABC transporter ATP-binding protein</fullName>
    </submittedName>
</protein>
<dbReference type="InterPro" id="IPR050334">
    <property type="entry name" value="Molybdenum_import_ModC"/>
</dbReference>
<feature type="region of interest" description="Disordered" evidence="3">
    <location>
        <begin position="334"/>
        <end position="370"/>
    </location>
</feature>
<dbReference type="SUPFAM" id="SSF52540">
    <property type="entry name" value="P-loop containing nucleoside triphosphate hydrolases"/>
    <property type="match status" value="2"/>
</dbReference>
<evidence type="ECO:0000256" key="3">
    <source>
        <dbReference type="SAM" id="MobiDB-lite"/>
    </source>
</evidence>
<dbReference type="OrthoDB" id="10255969at2759"/>
<dbReference type="Proteomes" id="UP000469558">
    <property type="component" value="Unassembled WGS sequence"/>
</dbReference>
<dbReference type="GO" id="GO:0005739">
    <property type="term" value="C:mitochondrion"/>
    <property type="evidence" value="ECO:0007669"/>
    <property type="project" value="TreeGrafter"/>
</dbReference>
<gene>
    <name evidence="5" type="primary">YDR061W</name>
    <name evidence="5" type="ORF">LSUE1_G008421</name>
</gene>
<dbReference type="GO" id="GO:0005524">
    <property type="term" value="F:ATP binding"/>
    <property type="evidence" value="ECO:0007669"/>
    <property type="project" value="UniProtKB-KW"/>
</dbReference>
<feature type="domain" description="ABC transporter" evidence="4">
    <location>
        <begin position="382"/>
        <end position="692"/>
    </location>
</feature>
<proteinExistence type="predicted"/>
<reference evidence="5 6" key="1">
    <citation type="submission" date="2018-05" db="EMBL/GenBank/DDBJ databases">
        <title>Genome sequencing and assembly of the regulated plant pathogen Lachnellula willkommii and related sister species for the development of diagnostic species identification markers.</title>
        <authorList>
            <person name="Giroux E."/>
            <person name="Bilodeau G."/>
        </authorList>
    </citation>
    <scope>NUCLEOTIDE SEQUENCE [LARGE SCALE GENOMIC DNA]</scope>
    <source>
        <strain evidence="5 6">CBS 268.59</strain>
    </source>
</reference>
<dbReference type="GO" id="GO:0016887">
    <property type="term" value="F:ATP hydrolysis activity"/>
    <property type="evidence" value="ECO:0007669"/>
    <property type="project" value="InterPro"/>
</dbReference>